<sequence length="287" mass="31209">MNRSEVELIMSQLPVALQDALKCAELMFRMFHSASSILVADTEVIVGKFEGSLKTPIEPGHKYPDTTVLREAIQRNTRVKKTFSRENSPFGVPYTSIGLPVYDHHKKIVGAIGMTAPVVAYEELKENTEKLYSTLLHTTSSSEAIASGAVRFNDAMHEIVGETARIKKELGTIGDVIALIKKISDQTNLLALNAAIEAARAGDAGRGFAVVAEEVRNLAQNTNHSVSDMSSKLNKMIDSLNNIASKLEQLGDFAETQTDSIEELSATICTIQETTDKIASATKKLVD</sequence>
<dbReference type="AlphaFoldDB" id="A0A845L2C5"/>
<evidence type="ECO:0000259" key="3">
    <source>
        <dbReference type="PROSITE" id="PS50111"/>
    </source>
</evidence>
<protein>
    <recommendedName>
        <fullName evidence="3">Methyl-accepting transducer domain-containing protein</fullName>
    </recommendedName>
</protein>
<evidence type="ECO:0000313" key="5">
    <source>
        <dbReference type="Proteomes" id="UP000463470"/>
    </source>
</evidence>
<name>A0A845L2C5_9FIRM</name>
<evidence type="ECO:0000256" key="2">
    <source>
        <dbReference type="PROSITE-ProRule" id="PRU00284"/>
    </source>
</evidence>
<keyword evidence="1 2" id="KW-0807">Transducer</keyword>
<evidence type="ECO:0000313" key="4">
    <source>
        <dbReference type="EMBL" id="MZP28640.1"/>
    </source>
</evidence>
<dbReference type="Proteomes" id="UP000463470">
    <property type="component" value="Unassembled WGS sequence"/>
</dbReference>
<dbReference type="Pfam" id="PF00015">
    <property type="entry name" value="MCPsignal"/>
    <property type="match status" value="1"/>
</dbReference>
<dbReference type="SMART" id="SM00283">
    <property type="entry name" value="MA"/>
    <property type="match status" value="1"/>
</dbReference>
<dbReference type="SUPFAM" id="SSF58104">
    <property type="entry name" value="Methyl-accepting chemotaxis protein (MCP) signaling domain"/>
    <property type="match status" value="1"/>
</dbReference>
<feature type="domain" description="Methyl-accepting transducer" evidence="3">
    <location>
        <begin position="120"/>
        <end position="287"/>
    </location>
</feature>
<reference evidence="4 5" key="1">
    <citation type="submission" date="2020-01" db="EMBL/GenBank/DDBJ databases">
        <title>Whole-genome sequence of Heliobacterium undosum DSM 13378.</title>
        <authorList>
            <person name="Kyndt J.A."/>
            <person name="Meyer T.E."/>
        </authorList>
    </citation>
    <scope>NUCLEOTIDE SEQUENCE [LARGE SCALE GENOMIC DNA]</scope>
    <source>
        <strain evidence="4 5">DSM 13378</strain>
    </source>
</reference>
<dbReference type="InterPro" id="IPR004089">
    <property type="entry name" value="MCPsignal_dom"/>
</dbReference>
<dbReference type="EMBL" id="WXEY01000002">
    <property type="protein sequence ID" value="MZP28640.1"/>
    <property type="molecule type" value="Genomic_DNA"/>
</dbReference>
<dbReference type="OrthoDB" id="3192at2"/>
<accession>A0A845L2C5</accession>
<gene>
    <name evidence="4" type="ORF">GTO91_02760</name>
</gene>
<evidence type="ECO:0000256" key="1">
    <source>
        <dbReference type="ARBA" id="ARBA00023224"/>
    </source>
</evidence>
<comment type="caution">
    <text evidence="4">The sequence shown here is derived from an EMBL/GenBank/DDBJ whole genome shotgun (WGS) entry which is preliminary data.</text>
</comment>
<dbReference type="PROSITE" id="PS50111">
    <property type="entry name" value="CHEMOTAXIS_TRANSDUC_2"/>
    <property type="match status" value="1"/>
</dbReference>
<proteinExistence type="predicted"/>
<organism evidence="4 5">
    <name type="scientific">Heliomicrobium undosum</name>
    <dbReference type="NCBI Taxonomy" id="121734"/>
    <lineage>
        <taxon>Bacteria</taxon>
        <taxon>Bacillati</taxon>
        <taxon>Bacillota</taxon>
        <taxon>Clostridia</taxon>
        <taxon>Eubacteriales</taxon>
        <taxon>Heliobacteriaceae</taxon>
        <taxon>Heliomicrobium</taxon>
    </lineage>
</organism>
<dbReference type="PANTHER" id="PTHR32089:SF112">
    <property type="entry name" value="LYSOZYME-LIKE PROTEIN-RELATED"/>
    <property type="match status" value="1"/>
</dbReference>
<keyword evidence="5" id="KW-1185">Reference proteome</keyword>
<dbReference type="Gene3D" id="1.10.287.950">
    <property type="entry name" value="Methyl-accepting chemotaxis protein"/>
    <property type="match status" value="1"/>
</dbReference>
<dbReference type="PANTHER" id="PTHR32089">
    <property type="entry name" value="METHYL-ACCEPTING CHEMOTAXIS PROTEIN MCPB"/>
    <property type="match status" value="1"/>
</dbReference>
<dbReference type="GO" id="GO:0016020">
    <property type="term" value="C:membrane"/>
    <property type="evidence" value="ECO:0007669"/>
    <property type="project" value="InterPro"/>
</dbReference>
<dbReference type="GO" id="GO:0007165">
    <property type="term" value="P:signal transduction"/>
    <property type="evidence" value="ECO:0007669"/>
    <property type="project" value="UniProtKB-KW"/>
</dbReference>